<name>A0ABD3HGJ6_9MARC</name>
<evidence type="ECO:0000256" key="1">
    <source>
        <dbReference type="SAM" id="MobiDB-lite"/>
    </source>
</evidence>
<dbReference type="AlphaFoldDB" id="A0ABD3HGJ6"/>
<feature type="compositionally biased region" description="Basic and acidic residues" evidence="1">
    <location>
        <begin position="73"/>
        <end position="92"/>
    </location>
</feature>
<organism evidence="2 3">
    <name type="scientific">Riccia sorocarpa</name>
    <dbReference type="NCBI Taxonomy" id="122646"/>
    <lineage>
        <taxon>Eukaryota</taxon>
        <taxon>Viridiplantae</taxon>
        <taxon>Streptophyta</taxon>
        <taxon>Embryophyta</taxon>
        <taxon>Marchantiophyta</taxon>
        <taxon>Marchantiopsida</taxon>
        <taxon>Marchantiidae</taxon>
        <taxon>Marchantiales</taxon>
        <taxon>Ricciaceae</taxon>
        <taxon>Riccia</taxon>
    </lineage>
</organism>
<feature type="compositionally biased region" description="Basic and acidic residues" evidence="1">
    <location>
        <begin position="106"/>
        <end position="121"/>
    </location>
</feature>
<dbReference type="Proteomes" id="UP001633002">
    <property type="component" value="Unassembled WGS sequence"/>
</dbReference>
<comment type="caution">
    <text evidence="2">The sequence shown here is derived from an EMBL/GenBank/DDBJ whole genome shotgun (WGS) entry which is preliminary data.</text>
</comment>
<gene>
    <name evidence="2" type="ORF">R1sor_016827</name>
</gene>
<evidence type="ECO:0000313" key="2">
    <source>
        <dbReference type="EMBL" id="KAL3690518.1"/>
    </source>
</evidence>
<protein>
    <submittedName>
        <fullName evidence="2">Uncharacterized protein</fullName>
    </submittedName>
</protein>
<dbReference type="EMBL" id="JBJQOH010000004">
    <property type="protein sequence ID" value="KAL3690518.1"/>
    <property type="molecule type" value="Genomic_DNA"/>
</dbReference>
<evidence type="ECO:0000313" key="3">
    <source>
        <dbReference type="Proteomes" id="UP001633002"/>
    </source>
</evidence>
<proteinExistence type="predicted"/>
<feature type="compositionally biased region" description="Basic residues" evidence="1">
    <location>
        <begin position="28"/>
        <end position="48"/>
    </location>
</feature>
<feature type="compositionally biased region" description="Low complexity" evidence="1">
    <location>
        <begin position="49"/>
        <end position="59"/>
    </location>
</feature>
<keyword evidence="3" id="KW-1185">Reference proteome</keyword>
<feature type="compositionally biased region" description="Basic and acidic residues" evidence="1">
    <location>
        <begin position="15"/>
        <end position="27"/>
    </location>
</feature>
<feature type="region of interest" description="Disordered" evidence="1">
    <location>
        <begin position="1"/>
        <end position="152"/>
    </location>
</feature>
<reference evidence="2 3" key="1">
    <citation type="submission" date="2024-09" db="EMBL/GenBank/DDBJ databases">
        <title>Chromosome-scale assembly of Riccia sorocarpa.</title>
        <authorList>
            <person name="Paukszto L."/>
        </authorList>
    </citation>
    <scope>NUCLEOTIDE SEQUENCE [LARGE SCALE GENOMIC DNA]</scope>
    <source>
        <strain evidence="2">LP-2024</strain>
        <tissue evidence="2">Aerial parts of the thallus</tissue>
    </source>
</reference>
<accession>A0ABD3HGJ6</accession>
<sequence>MVSSIQKQKGRWRDRKGVGWEAGDERKKRAAKKERQRRLRSRKRKRRTVSSPVLVSSLLTARDGRRPLQKSRNPAEREQRGSEWWGREESTKKGAGPRPCGGGRRKAVESKRAREGREKCGKLQTTELGEQKKAAEEEEEEQERSVGVGRKR</sequence>